<dbReference type="PANTHER" id="PTHR38588:SF1">
    <property type="entry name" value="BLL0334 PROTEIN"/>
    <property type="match status" value="1"/>
</dbReference>
<dbReference type="AlphaFoldDB" id="A0A7X0IE46"/>
<dbReference type="RefSeq" id="WP_184980932.1">
    <property type="nucleotide sequence ID" value="NZ_JACHIU010000001.1"/>
</dbReference>
<dbReference type="EMBL" id="JACHIU010000001">
    <property type="protein sequence ID" value="MBB6473288.1"/>
    <property type="molecule type" value="Genomic_DNA"/>
</dbReference>
<protein>
    <submittedName>
        <fullName evidence="2">Carbon monoxide dehydrogenase subunit G</fullName>
    </submittedName>
</protein>
<name>A0A7X0IE46_9ACTN</name>
<dbReference type="Proteomes" id="UP000555564">
    <property type="component" value="Unassembled WGS sequence"/>
</dbReference>
<sequence length="212" mass="21859">MDLKESFEVEAPASLAWSLLRDPVTVAECFPGARLGSVDGDVYAGSIVVKFGPTTVAFQGQAEIAYDDADRTVTINARGRDGRGATRASAAVTVAARDGVAGRTLVEVTGDVDVVGPLAQFARTGGVFVTRQLLRDFGACIGTRVVSGDAARPAGDAAEAAERPAGTAPAPSGAAPAAAAAKPVGAFSLMARSLVAWFTELLRRPRRDRRST</sequence>
<keyword evidence="3" id="KW-1185">Reference proteome</keyword>
<reference evidence="2 3" key="1">
    <citation type="submission" date="2020-08" db="EMBL/GenBank/DDBJ databases">
        <title>Sequencing the genomes of 1000 actinobacteria strains.</title>
        <authorList>
            <person name="Klenk H.-P."/>
        </authorList>
    </citation>
    <scope>NUCLEOTIDE SEQUENCE [LARGE SCALE GENOMIC DNA]</scope>
    <source>
        <strain evidence="2 3">DSM 44936</strain>
    </source>
</reference>
<evidence type="ECO:0000313" key="2">
    <source>
        <dbReference type="EMBL" id="MBB6473288.1"/>
    </source>
</evidence>
<comment type="caution">
    <text evidence="2">The sequence shown here is derived from an EMBL/GenBank/DDBJ whole genome shotgun (WGS) entry which is preliminary data.</text>
</comment>
<gene>
    <name evidence="2" type="ORF">BJ992_002719</name>
</gene>
<accession>A0A7X0IE46</accession>
<dbReference type="InterPro" id="IPR023393">
    <property type="entry name" value="START-like_dom_sf"/>
</dbReference>
<dbReference type="InterPro" id="IPR010419">
    <property type="entry name" value="CO_DH_gsu"/>
</dbReference>
<evidence type="ECO:0000256" key="1">
    <source>
        <dbReference type="SAM" id="MobiDB-lite"/>
    </source>
</evidence>
<dbReference type="PANTHER" id="PTHR38588">
    <property type="entry name" value="BLL0334 PROTEIN"/>
    <property type="match status" value="1"/>
</dbReference>
<feature type="region of interest" description="Disordered" evidence="1">
    <location>
        <begin position="155"/>
        <end position="175"/>
    </location>
</feature>
<dbReference type="Gene3D" id="3.30.530.20">
    <property type="match status" value="1"/>
</dbReference>
<organism evidence="2 3">
    <name type="scientific">Sphaerisporangium rubeum</name>
    <dbReference type="NCBI Taxonomy" id="321317"/>
    <lineage>
        <taxon>Bacteria</taxon>
        <taxon>Bacillati</taxon>
        <taxon>Actinomycetota</taxon>
        <taxon>Actinomycetes</taxon>
        <taxon>Streptosporangiales</taxon>
        <taxon>Streptosporangiaceae</taxon>
        <taxon>Sphaerisporangium</taxon>
    </lineage>
</organism>
<dbReference type="SUPFAM" id="SSF55961">
    <property type="entry name" value="Bet v1-like"/>
    <property type="match status" value="1"/>
</dbReference>
<proteinExistence type="predicted"/>
<evidence type="ECO:0000313" key="3">
    <source>
        <dbReference type="Proteomes" id="UP000555564"/>
    </source>
</evidence>
<dbReference type="Pfam" id="PF06240">
    <property type="entry name" value="COXG"/>
    <property type="match status" value="1"/>
</dbReference>